<dbReference type="Gene3D" id="1.10.1760.20">
    <property type="match status" value="1"/>
</dbReference>
<dbReference type="Pfam" id="PF12822">
    <property type="entry name" value="ECF_trnsprt"/>
    <property type="match status" value="1"/>
</dbReference>
<dbReference type="RefSeq" id="WP_022530142.1">
    <property type="nucleotide sequence ID" value="NZ_KI271595.1"/>
</dbReference>
<dbReference type="OrthoDB" id="5198189at2"/>
<dbReference type="GO" id="GO:0022857">
    <property type="term" value="F:transmembrane transporter activity"/>
    <property type="evidence" value="ECO:0007669"/>
    <property type="project" value="InterPro"/>
</dbReference>
<evidence type="ECO:0008006" key="4">
    <source>
        <dbReference type="Google" id="ProtNLM"/>
    </source>
</evidence>
<feature type="transmembrane region" description="Helical" evidence="1">
    <location>
        <begin position="37"/>
        <end position="58"/>
    </location>
</feature>
<dbReference type="AlphaFoldDB" id="U4TII9"/>
<accession>U4TII9</accession>
<feature type="transmembrane region" description="Helical" evidence="1">
    <location>
        <begin position="12"/>
        <end position="31"/>
    </location>
</feature>
<protein>
    <recommendedName>
        <fullName evidence="4">ECF transporter S component</fullName>
    </recommendedName>
</protein>
<dbReference type="InterPro" id="IPR024529">
    <property type="entry name" value="ECF_trnsprt_substrate-spec"/>
</dbReference>
<dbReference type="eggNOG" id="COG4720">
    <property type="taxonomic scope" value="Bacteria"/>
</dbReference>
<reference evidence="3" key="1">
    <citation type="journal article" date="2013" name="Genome Announc.">
        <title>Whole-Genome Sequencing of Lactobacillus shenzhenensis Strain LY-73T.</title>
        <authorList>
            <person name="Lin Z."/>
            <person name="Liu Z."/>
            <person name="Yang R."/>
            <person name="Zou Y."/>
            <person name="Wan D."/>
            <person name="Chen J."/>
            <person name="Guo M."/>
            <person name="Zhao J."/>
            <person name="Fang C."/>
            <person name="Yang R."/>
            <person name="Liu F."/>
        </authorList>
    </citation>
    <scope>NUCLEOTIDE SEQUENCE [LARGE SCALE GENOMIC DNA]</scope>
    <source>
        <strain evidence="3">LY-73</strain>
    </source>
</reference>
<organism evidence="2 3">
    <name type="scientific">Schleiferilactobacillus shenzhenensis LY-73</name>
    <dbReference type="NCBI Taxonomy" id="1231336"/>
    <lineage>
        <taxon>Bacteria</taxon>
        <taxon>Bacillati</taxon>
        <taxon>Bacillota</taxon>
        <taxon>Bacilli</taxon>
        <taxon>Lactobacillales</taxon>
        <taxon>Lactobacillaceae</taxon>
        <taxon>Schleiferilactobacillus</taxon>
    </lineage>
</organism>
<name>U4TII9_9LACO</name>
<evidence type="ECO:0000256" key="1">
    <source>
        <dbReference type="SAM" id="Phobius"/>
    </source>
</evidence>
<evidence type="ECO:0000313" key="3">
    <source>
        <dbReference type="Proteomes" id="UP000030647"/>
    </source>
</evidence>
<dbReference type="Proteomes" id="UP000030647">
    <property type="component" value="Unassembled WGS sequence"/>
</dbReference>
<dbReference type="STRING" id="1231336.L248_0810"/>
<feature type="transmembrane region" description="Helical" evidence="1">
    <location>
        <begin position="70"/>
        <end position="94"/>
    </location>
</feature>
<keyword evidence="3" id="KW-1185">Reference proteome</keyword>
<keyword evidence="1" id="KW-1133">Transmembrane helix</keyword>
<keyword evidence="1" id="KW-0812">Transmembrane</keyword>
<proteinExistence type="predicted"/>
<dbReference type="HOGENOM" id="CLU_069956_1_1_9"/>
<gene>
    <name evidence="2" type="ORF">L248_0810</name>
</gene>
<dbReference type="EMBL" id="KI271595">
    <property type="protein sequence ID" value="ERL64626.1"/>
    <property type="molecule type" value="Genomic_DNA"/>
</dbReference>
<sequence length="180" mass="19357">MAAAHDRTRQVTLLAMLTALCVALRIVKIPIPNVQPVTAILMLVTLQLGLGAGLLLAVNTMVLSNIFLGFGIWTIPQIGAYAGCILVVGLLARWTPLRRWFWAQLAVCGLLGLLYGFLVSAGMAVFGQLSGLGFWAYYIAGLPFDGYHAAGNLVFYPLLKKPLAVALQHYQHHGQGGSVQ</sequence>
<keyword evidence="1" id="KW-0472">Membrane</keyword>
<evidence type="ECO:0000313" key="2">
    <source>
        <dbReference type="EMBL" id="ERL64626.1"/>
    </source>
</evidence>
<feature type="transmembrane region" description="Helical" evidence="1">
    <location>
        <begin position="100"/>
        <end position="126"/>
    </location>
</feature>